<evidence type="ECO:0000256" key="4">
    <source>
        <dbReference type="ARBA" id="ARBA00022825"/>
    </source>
</evidence>
<dbReference type="PANTHER" id="PTHR43806">
    <property type="entry name" value="PEPTIDASE S8"/>
    <property type="match status" value="1"/>
</dbReference>
<keyword evidence="8" id="KW-1185">Reference proteome</keyword>
<dbReference type="SUPFAM" id="SSF52743">
    <property type="entry name" value="Subtilisin-like"/>
    <property type="match status" value="1"/>
</dbReference>
<organism evidence="7 8">
    <name type="scientific">Streptosporangium lutulentum</name>
    <dbReference type="NCBI Taxonomy" id="1461250"/>
    <lineage>
        <taxon>Bacteria</taxon>
        <taxon>Bacillati</taxon>
        <taxon>Actinomycetota</taxon>
        <taxon>Actinomycetes</taxon>
        <taxon>Streptosporangiales</taxon>
        <taxon>Streptosporangiaceae</taxon>
        <taxon>Streptosporangium</taxon>
    </lineage>
</organism>
<dbReference type="Gene3D" id="3.40.50.200">
    <property type="entry name" value="Peptidase S8/S53 domain"/>
    <property type="match status" value="1"/>
</dbReference>
<dbReference type="InterPro" id="IPR036852">
    <property type="entry name" value="Peptidase_S8/S53_dom_sf"/>
</dbReference>
<feature type="active site" description="Charge relay system" evidence="5">
    <location>
        <position position="372"/>
    </location>
</feature>
<accession>A0ABT9QTN0</accession>
<evidence type="ECO:0000256" key="3">
    <source>
        <dbReference type="ARBA" id="ARBA00022801"/>
    </source>
</evidence>
<comment type="similarity">
    <text evidence="1 5">Belongs to the peptidase S8 family.</text>
</comment>
<evidence type="ECO:0000256" key="1">
    <source>
        <dbReference type="ARBA" id="ARBA00011073"/>
    </source>
</evidence>
<dbReference type="EMBL" id="JAUSQU010000001">
    <property type="protein sequence ID" value="MDP9849279.1"/>
    <property type="molecule type" value="Genomic_DNA"/>
</dbReference>
<dbReference type="PROSITE" id="PS51892">
    <property type="entry name" value="SUBTILASE"/>
    <property type="match status" value="1"/>
</dbReference>
<reference evidence="7 8" key="1">
    <citation type="submission" date="2023-07" db="EMBL/GenBank/DDBJ databases">
        <title>Sequencing the genomes of 1000 actinobacteria strains.</title>
        <authorList>
            <person name="Klenk H.-P."/>
        </authorList>
    </citation>
    <scope>NUCLEOTIDE SEQUENCE [LARGE SCALE GENOMIC DNA]</scope>
    <source>
        <strain evidence="7 8">DSM 46740</strain>
    </source>
</reference>
<dbReference type="PANTHER" id="PTHR43806:SF11">
    <property type="entry name" value="CEREVISIN-RELATED"/>
    <property type="match status" value="1"/>
</dbReference>
<evidence type="ECO:0000256" key="5">
    <source>
        <dbReference type="PROSITE-ProRule" id="PRU01240"/>
    </source>
</evidence>
<name>A0ABT9QTN0_9ACTN</name>
<sequence>MAEIRKDRVEGDAATGAYLGTQIVVDLRHERLLRQKLEEVGVTPPEKPVSNVVLGLAVLELGDPGLWRIPDREQVVTRMKAAANGRGGPPSELDTLLFHVRERFGEEYDGWEPEFAKNRLYAEGTPYTGGGQGDPEKLKTGESVVIPDREVVNGPRVRIGLLDTPLFAHPRLSGRYLADTAALLPPKGDPLVTQGHAVHLAGILAQQAPNADLIVRQALTDFEVDSWTLATKMVEFRNEVDILVTALGGTTWDNQPPMVLRRAEARLGCVHVSSAGNWGNVDDPLRFPSPTRRSAIFPGALADVIAVGALDESGERTPYSQSGPWVTAMAPGRHGSLFLERAGLVGRDAKGVFFSTGVVELFGGFARWDGTSAAAAYFAGVVAAEAQNRETSVEEAVHRLLDGPATSRIRPFDPERDKY</sequence>
<dbReference type="RefSeq" id="WP_307567051.1">
    <property type="nucleotide sequence ID" value="NZ_JAUSQU010000001.1"/>
</dbReference>
<dbReference type="InterPro" id="IPR050131">
    <property type="entry name" value="Peptidase_S8_subtilisin-like"/>
</dbReference>
<evidence type="ECO:0000259" key="6">
    <source>
        <dbReference type="Pfam" id="PF00082"/>
    </source>
</evidence>
<evidence type="ECO:0000256" key="2">
    <source>
        <dbReference type="ARBA" id="ARBA00022670"/>
    </source>
</evidence>
<dbReference type="Pfam" id="PF00082">
    <property type="entry name" value="Peptidase_S8"/>
    <property type="match status" value="1"/>
</dbReference>
<evidence type="ECO:0000313" key="8">
    <source>
        <dbReference type="Proteomes" id="UP001225356"/>
    </source>
</evidence>
<keyword evidence="4 5" id="KW-0720">Serine protease</keyword>
<feature type="active site" description="Charge relay system" evidence="5">
    <location>
        <position position="196"/>
    </location>
</feature>
<proteinExistence type="inferred from homology"/>
<protein>
    <recommendedName>
        <fullName evidence="6">Peptidase S8/S53 domain-containing protein</fullName>
    </recommendedName>
</protein>
<evidence type="ECO:0000313" key="7">
    <source>
        <dbReference type="EMBL" id="MDP9849279.1"/>
    </source>
</evidence>
<dbReference type="CDD" id="cd00306">
    <property type="entry name" value="Peptidases_S8_S53"/>
    <property type="match status" value="1"/>
</dbReference>
<feature type="domain" description="Peptidase S8/S53" evidence="6">
    <location>
        <begin position="156"/>
        <end position="389"/>
    </location>
</feature>
<keyword evidence="3 5" id="KW-0378">Hydrolase</keyword>
<keyword evidence="2 5" id="KW-0645">Protease</keyword>
<comment type="caution">
    <text evidence="7">The sequence shown here is derived from an EMBL/GenBank/DDBJ whole genome shotgun (WGS) entry which is preliminary data.</text>
</comment>
<feature type="active site" description="Charge relay system" evidence="5">
    <location>
        <position position="163"/>
    </location>
</feature>
<gene>
    <name evidence="7" type="ORF">J2853_008490</name>
</gene>
<dbReference type="Proteomes" id="UP001225356">
    <property type="component" value="Unassembled WGS sequence"/>
</dbReference>
<dbReference type="InterPro" id="IPR000209">
    <property type="entry name" value="Peptidase_S8/S53_dom"/>
</dbReference>